<feature type="domain" description="Apple" evidence="6">
    <location>
        <begin position="8"/>
        <end position="91"/>
    </location>
</feature>
<dbReference type="SMART" id="SM00179">
    <property type="entry name" value="EGF_CA"/>
    <property type="match status" value="2"/>
</dbReference>
<dbReference type="Pfam" id="PF00024">
    <property type="entry name" value="PAN_1"/>
    <property type="match status" value="1"/>
</dbReference>
<feature type="domain" description="EGF-like" evidence="5">
    <location>
        <begin position="116"/>
        <end position="154"/>
    </location>
</feature>
<dbReference type="InterPro" id="IPR000152">
    <property type="entry name" value="EGF-type_Asp/Asn_hydroxyl_site"/>
</dbReference>
<dbReference type="SUPFAM" id="SSF57196">
    <property type="entry name" value="EGF/Laminin"/>
    <property type="match status" value="2"/>
</dbReference>
<keyword evidence="3 4" id="KW-1015">Disulfide bond</keyword>
<evidence type="ECO:0000256" key="4">
    <source>
        <dbReference type="PROSITE-ProRule" id="PRU00076"/>
    </source>
</evidence>
<name>A0ABN8NC19_9CNID</name>
<dbReference type="Gene3D" id="2.10.25.10">
    <property type="entry name" value="Laminin"/>
    <property type="match status" value="2"/>
</dbReference>
<evidence type="ECO:0000313" key="8">
    <source>
        <dbReference type="Proteomes" id="UP001159405"/>
    </source>
</evidence>
<dbReference type="PROSITE" id="PS50948">
    <property type="entry name" value="PAN"/>
    <property type="match status" value="1"/>
</dbReference>
<dbReference type="CDD" id="cd00054">
    <property type="entry name" value="EGF_CA"/>
    <property type="match status" value="2"/>
</dbReference>
<dbReference type="PANTHER" id="PTHR47635:SF2">
    <property type="entry name" value="LAMG-LIKE JELLYROLL FOLD DOMAIN-CONTAINING PROTEIN"/>
    <property type="match status" value="1"/>
</dbReference>
<evidence type="ECO:0000259" key="5">
    <source>
        <dbReference type="PROSITE" id="PS50026"/>
    </source>
</evidence>
<comment type="caution">
    <text evidence="7">The sequence shown here is derived from an EMBL/GenBank/DDBJ whole genome shotgun (WGS) entry which is preliminary data.</text>
</comment>
<protein>
    <submittedName>
        <fullName evidence="7">Uncharacterized protein</fullName>
    </submittedName>
</protein>
<organism evidence="7 8">
    <name type="scientific">Porites lobata</name>
    <dbReference type="NCBI Taxonomy" id="104759"/>
    <lineage>
        <taxon>Eukaryota</taxon>
        <taxon>Metazoa</taxon>
        <taxon>Cnidaria</taxon>
        <taxon>Anthozoa</taxon>
        <taxon>Hexacorallia</taxon>
        <taxon>Scleractinia</taxon>
        <taxon>Fungiina</taxon>
        <taxon>Poritidae</taxon>
        <taxon>Porites</taxon>
    </lineage>
</organism>
<dbReference type="InterPro" id="IPR018097">
    <property type="entry name" value="EGF_Ca-bd_CS"/>
</dbReference>
<dbReference type="SMART" id="SM00473">
    <property type="entry name" value="PAN_AP"/>
    <property type="match status" value="1"/>
</dbReference>
<dbReference type="Proteomes" id="UP001159405">
    <property type="component" value="Unassembled WGS sequence"/>
</dbReference>
<dbReference type="EMBL" id="CALNXK010000015">
    <property type="protein sequence ID" value="CAH3046919.1"/>
    <property type="molecule type" value="Genomic_DNA"/>
</dbReference>
<proteinExistence type="predicted"/>
<dbReference type="PROSITE" id="PS01186">
    <property type="entry name" value="EGF_2"/>
    <property type="match status" value="2"/>
</dbReference>
<evidence type="ECO:0000259" key="6">
    <source>
        <dbReference type="PROSITE" id="PS50948"/>
    </source>
</evidence>
<keyword evidence="1 4" id="KW-0245">EGF-like domain</keyword>
<dbReference type="PROSITE" id="PS00010">
    <property type="entry name" value="ASX_HYDROXYL"/>
    <property type="match status" value="1"/>
</dbReference>
<dbReference type="InterPro" id="IPR000742">
    <property type="entry name" value="EGF"/>
</dbReference>
<feature type="disulfide bond" evidence="4">
    <location>
        <begin position="144"/>
        <end position="153"/>
    </location>
</feature>
<comment type="caution">
    <text evidence="4">Lacks conserved residue(s) required for the propagation of feature annotation.</text>
</comment>
<keyword evidence="8" id="KW-1185">Reference proteome</keyword>
<feature type="disulfide bond" evidence="4">
    <location>
        <begin position="125"/>
        <end position="142"/>
    </location>
</feature>
<dbReference type="PANTHER" id="PTHR47635">
    <property type="entry name" value="CUB DOMAIN-CONTAINING PROTEIN"/>
    <property type="match status" value="1"/>
</dbReference>
<gene>
    <name evidence="7" type="ORF">PLOB_00009887</name>
</gene>
<dbReference type="InterPro" id="IPR024731">
    <property type="entry name" value="NELL2-like_EGF"/>
</dbReference>
<dbReference type="PROSITE" id="PS00022">
    <property type="entry name" value="EGF_1"/>
    <property type="match status" value="1"/>
</dbReference>
<dbReference type="Gene3D" id="3.50.4.10">
    <property type="entry name" value="Hepatocyte Growth Factor"/>
    <property type="match status" value="1"/>
</dbReference>
<dbReference type="PROSITE" id="PS01187">
    <property type="entry name" value="EGF_CA"/>
    <property type="match status" value="1"/>
</dbReference>
<evidence type="ECO:0000256" key="2">
    <source>
        <dbReference type="ARBA" id="ARBA00022729"/>
    </source>
</evidence>
<evidence type="ECO:0000256" key="3">
    <source>
        <dbReference type="ARBA" id="ARBA00023157"/>
    </source>
</evidence>
<dbReference type="Pfam" id="PF12947">
    <property type="entry name" value="EGF_3"/>
    <property type="match status" value="1"/>
</dbReference>
<evidence type="ECO:0000313" key="7">
    <source>
        <dbReference type="EMBL" id="CAH3046919.1"/>
    </source>
</evidence>
<sequence length="388" mass="42234">MLTVSGECRELSFPDSFSFTAKRLQNHAIRTQQVADVDSCELLCFWESNCVSVNFKKKTRSCELNNATHRGYGYHLEDDADYVYHGAEIGCRNRQQHVYSADLVNTTAKVNMIERGKSACDVNPCHNESTCQSGFTDQRYRCVCAPGFTGKDCGQDIDECSVFSSICDINAICRNSEGSYLCSCKEGFAGDGKACKAYETVGCYKDTANRTISSLEGQDPILDGPFTERENAISKCASAAIKAGFIIFAIQDGGQCFSSATAPQMFDKYGESNDCQSDGEGGGMANQVYYIKGYDSVGCYRDTGDRAIPPLERRDPILDGHYRVRKNAIAKCAVAAIRAGYSIFGVQNGGWCASSASAPQTFDKHGESNSCEADGEGGPWANHVYTVI</sequence>
<reference evidence="7 8" key="1">
    <citation type="submission" date="2022-05" db="EMBL/GenBank/DDBJ databases">
        <authorList>
            <consortium name="Genoscope - CEA"/>
            <person name="William W."/>
        </authorList>
    </citation>
    <scope>NUCLEOTIDE SEQUENCE [LARGE SCALE GENOMIC DNA]</scope>
</reference>
<dbReference type="SMART" id="SM00181">
    <property type="entry name" value="EGF"/>
    <property type="match status" value="2"/>
</dbReference>
<dbReference type="SUPFAM" id="SSF57414">
    <property type="entry name" value="Hairpin loop containing domain-like"/>
    <property type="match status" value="1"/>
</dbReference>
<dbReference type="Pfam" id="PF00008">
    <property type="entry name" value="EGF"/>
    <property type="match status" value="1"/>
</dbReference>
<accession>A0ABN8NC19</accession>
<evidence type="ECO:0000256" key="1">
    <source>
        <dbReference type="ARBA" id="ARBA00022536"/>
    </source>
</evidence>
<dbReference type="InterPro" id="IPR003609">
    <property type="entry name" value="Pan_app"/>
</dbReference>
<keyword evidence="2" id="KW-0732">Signal</keyword>
<dbReference type="PROSITE" id="PS50026">
    <property type="entry name" value="EGF_3"/>
    <property type="match status" value="2"/>
</dbReference>
<feature type="domain" description="EGF-like" evidence="5">
    <location>
        <begin position="156"/>
        <end position="196"/>
    </location>
</feature>
<dbReference type="InterPro" id="IPR001881">
    <property type="entry name" value="EGF-like_Ca-bd_dom"/>
</dbReference>